<proteinExistence type="predicted"/>
<dbReference type="Pfam" id="PF14308">
    <property type="entry name" value="DnaJ-X"/>
    <property type="match status" value="1"/>
</dbReference>
<dbReference type="InterPro" id="IPR026894">
    <property type="entry name" value="DnaJ_X"/>
</dbReference>
<dbReference type="SUPFAM" id="SSF46565">
    <property type="entry name" value="Chaperone J-domain"/>
    <property type="match status" value="1"/>
</dbReference>
<evidence type="ECO:0000313" key="4">
    <source>
        <dbReference type="Proteomes" id="UP000244811"/>
    </source>
</evidence>
<dbReference type="Pfam" id="PF00226">
    <property type="entry name" value="DnaJ"/>
    <property type="match status" value="1"/>
</dbReference>
<dbReference type="PROSITE" id="PS50076">
    <property type="entry name" value="DNAJ_2"/>
    <property type="match status" value="1"/>
</dbReference>
<dbReference type="InterPro" id="IPR036869">
    <property type="entry name" value="J_dom_sf"/>
</dbReference>
<dbReference type="Proteomes" id="UP000244811">
    <property type="component" value="Chromosome 2"/>
</dbReference>
<dbReference type="EMBL" id="CP056071">
    <property type="protein sequence ID" value="UKK01999.2"/>
    <property type="molecule type" value="Genomic_DNA"/>
</dbReference>
<dbReference type="CDD" id="cd06257">
    <property type="entry name" value="DnaJ"/>
    <property type="match status" value="1"/>
</dbReference>
<dbReference type="PANTHER" id="PTHR44094">
    <property type="entry name" value="DNAJ HEAT SHOCK N-TERMINAL DOMAIN-CONTAINING PROTEIN"/>
    <property type="match status" value="1"/>
</dbReference>
<evidence type="ECO:0000256" key="1">
    <source>
        <dbReference type="SAM" id="MobiDB-lite"/>
    </source>
</evidence>
<dbReference type="InterPro" id="IPR001623">
    <property type="entry name" value="DnaJ_domain"/>
</dbReference>
<accession>A0A976MEF5</accession>
<evidence type="ECO:0000313" key="3">
    <source>
        <dbReference type="EMBL" id="UKK01999.2"/>
    </source>
</evidence>
<dbReference type="InterPro" id="IPR052423">
    <property type="entry name" value="EMIR"/>
</dbReference>
<name>A0A976MEF5_THEOR</name>
<gene>
    <name evidence="3" type="ORF">MACK_001353</name>
</gene>
<dbReference type="PROSITE" id="PS00636">
    <property type="entry name" value="DNAJ_1"/>
    <property type="match status" value="1"/>
</dbReference>
<evidence type="ECO:0000259" key="2">
    <source>
        <dbReference type="PROSITE" id="PS50076"/>
    </source>
</evidence>
<protein>
    <recommendedName>
        <fullName evidence="2">J domain-containing protein</fullName>
    </recommendedName>
</protein>
<feature type="region of interest" description="Disordered" evidence="1">
    <location>
        <begin position="72"/>
        <end position="96"/>
    </location>
</feature>
<dbReference type="InterPro" id="IPR018253">
    <property type="entry name" value="DnaJ_domain_CS"/>
</dbReference>
<dbReference type="SMART" id="SM00271">
    <property type="entry name" value="DnaJ"/>
    <property type="match status" value="1"/>
</dbReference>
<dbReference type="Gene3D" id="1.10.287.110">
    <property type="entry name" value="DnaJ domain"/>
    <property type="match status" value="1"/>
</dbReference>
<dbReference type="PANTHER" id="PTHR44094:SF8">
    <property type="entry name" value="DNAJ HEAT SHOCK N-TERMINAL DOMAIN-CONTAINING PROTEIN-RELATED"/>
    <property type="match status" value="1"/>
</dbReference>
<feature type="domain" description="J" evidence="2">
    <location>
        <begin position="105"/>
        <end position="169"/>
    </location>
</feature>
<reference evidence="3" key="1">
    <citation type="submission" date="2022-07" db="EMBL/GenBank/DDBJ databases">
        <title>Evaluation of T. orientalis genome assembly methods using nanopore sequencing and analysis of variation between genomes.</title>
        <authorList>
            <person name="Yam J."/>
            <person name="Micallef M.L."/>
            <person name="Liu M."/>
            <person name="Djordjevic S.P."/>
            <person name="Bogema D.R."/>
            <person name="Jenkins C."/>
        </authorList>
    </citation>
    <scope>NUCLEOTIDE SEQUENCE</scope>
    <source>
        <strain evidence="3">Goon Nure</strain>
    </source>
</reference>
<sequence length="499" mass="55933">MDGKSKDSTIITSESSGSNSLFSEWIDYIWENTPNISNLIQFGEKEEKYSLTSDYESSQRLYESMTRRLKNETFADGSGSNAKGDSNSDGNGMNKKPRGITVDTILYDRLELKPSATKAEIKASYRKLALKYHPDKNESADAKKRFQEIGEAYSILSDDASRENYDKGGLKNARCMNNLDIDPSVLFVMLFGCDLLEEYIGTVRLESAIRYSINHLDGKIQGDLMGFGYRSYGGPSSSTAISTHKDDVFSYIGTVETYRIAKLAVLLRDRINKFTELNVLPNDFLEFMEKACEEMYVDLLVSSVGWIYENAADTYISETTSFLGLGATMSNLQSVGRNLNNGINIVKASVNAVGMLSQFKTLYENKAKMHNSEKAGKIDYEETANDEAYNSDNGMKLPPGINEEQVMETVEAVLDCIMTVVIYDVESAVKQACFKVCKDEDVDEKTRLRRAHVMKKMGVRMQEIAEGVRKRQGKSKVDASKLIQQAYVRAKKMSDKADQ</sequence>
<dbReference type="PRINTS" id="PR00625">
    <property type="entry name" value="JDOMAIN"/>
</dbReference>
<feature type="compositionally biased region" description="Polar residues" evidence="1">
    <location>
        <begin position="78"/>
        <end position="91"/>
    </location>
</feature>
<organism evidence="3 4">
    <name type="scientific">Theileria orientalis</name>
    <dbReference type="NCBI Taxonomy" id="68886"/>
    <lineage>
        <taxon>Eukaryota</taxon>
        <taxon>Sar</taxon>
        <taxon>Alveolata</taxon>
        <taxon>Apicomplexa</taxon>
        <taxon>Aconoidasida</taxon>
        <taxon>Piroplasmida</taxon>
        <taxon>Theileriidae</taxon>
        <taxon>Theileria</taxon>
    </lineage>
</organism>
<dbReference type="AlphaFoldDB" id="A0A976MEF5"/>